<evidence type="ECO:0000313" key="1">
    <source>
        <dbReference type="EMBL" id="CAG8844239.1"/>
    </source>
</evidence>
<reference evidence="1 2" key="1">
    <citation type="submission" date="2021-06" db="EMBL/GenBank/DDBJ databases">
        <authorList>
            <person name="Kallberg Y."/>
            <person name="Tangrot J."/>
            <person name="Rosling A."/>
        </authorList>
    </citation>
    <scope>NUCLEOTIDE SEQUENCE [LARGE SCALE GENOMIC DNA]</scope>
    <source>
        <strain evidence="1 2">120-4 pot B 10/14</strain>
    </source>
</reference>
<dbReference type="Proteomes" id="UP000789901">
    <property type="component" value="Unassembled WGS sequence"/>
</dbReference>
<sequence>VSDDLSRDLQVADIINIEMIMESDHGTPLINLDFKTPSIDKYNLAQKISKEKQTIFLLDKASKENWDNYREDLINFLKKQKIIQSLNLPS</sequence>
<accession>A0ABN7WZ45</accession>
<keyword evidence="2" id="KW-1185">Reference proteome</keyword>
<proteinExistence type="predicted"/>
<dbReference type="EMBL" id="CAJVQB010075195">
    <property type="protein sequence ID" value="CAG8844239.1"/>
    <property type="molecule type" value="Genomic_DNA"/>
</dbReference>
<evidence type="ECO:0000313" key="2">
    <source>
        <dbReference type="Proteomes" id="UP000789901"/>
    </source>
</evidence>
<feature type="non-terminal residue" evidence="1">
    <location>
        <position position="1"/>
    </location>
</feature>
<name>A0ABN7WZ45_GIGMA</name>
<comment type="caution">
    <text evidence="1">The sequence shown here is derived from an EMBL/GenBank/DDBJ whole genome shotgun (WGS) entry which is preliminary data.</text>
</comment>
<gene>
    <name evidence="1" type="ORF">GMARGA_LOCUS36983</name>
</gene>
<organism evidence="1 2">
    <name type="scientific">Gigaspora margarita</name>
    <dbReference type="NCBI Taxonomy" id="4874"/>
    <lineage>
        <taxon>Eukaryota</taxon>
        <taxon>Fungi</taxon>
        <taxon>Fungi incertae sedis</taxon>
        <taxon>Mucoromycota</taxon>
        <taxon>Glomeromycotina</taxon>
        <taxon>Glomeromycetes</taxon>
        <taxon>Diversisporales</taxon>
        <taxon>Gigasporaceae</taxon>
        <taxon>Gigaspora</taxon>
    </lineage>
</organism>
<protein>
    <submittedName>
        <fullName evidence="1">41500_t:CDS:1</fullName>
    </submittedName>
</protein>